<feature type="region of interest" description="Disordered" evidence="1">
    <location>
        <begin position="281"/>
        <end position="367"/>
    </location>
</feature>
<feature type="compositionally biased region" description="Low complexity" evidence="1">
    <location>
        <begin position="298"/>
        <end position="310"/>
    </location>
</feature>
<comment type="caution">
    <text evidence="2">The sequence shown here is derived from an EMBL/GenBank/DDBJ whole genome shotgun (WGS) entry which is preliminary data.</text>
</comment>
<dbReference type="AlphaFoldDB" id="A0A9W9AS07"/>
<name>A0A9W9AS07_9AGAR</name>
<organism evidence="2 3">
    <name type="scientific">Lentinula aciculospora</name>
    <dbReference type="NCBI Taxonomy" id="153920"/>
    <lineage>
        <taxon>Eukaryota</taxon>
        <taxon>Fungi</taxon>
        <taxon>Dikarya</taxon>
        <taxon>Basidiomycota</taxon>
        <taxon>Agaricomycotina</taxon>
        <taxon>Agaricomycetes</taxon>
        <taxon>Agaricomycetidae</taxon>
        <taxon>Agaricales</taxon>
        <taxon>Marasmiineae</taxon>
        <taxon>Omphalotaceae</taxon>
        <taxon>Lentinula</taxon>
    </lineage>
</organism>
<feature type="compositionally biased region" description="Low complexity" evidence="1">
    <location>
        <begin position="242"/>
        <end position="254"/>
    </location>
</feature>
<dbReference type="OrthoDB" id="2984747at2759"/>
<reference evidence="2" key="1">
    <citation type="submission" date="2022-08" db="EMBL/GenBank/DDBJ databases">
        <title>A Global Phylogenomic Analysis of the Shiitake Genus Lentinula.</title>
        <authorList>
            <consortium name="DOE Joint Genome Institute"/>
            <person name="Sierra-Patev S."/>
            <person name="Min B."/>
            <person name="Naranjo-Ortiz M."/>
            <person name="Looney B."/>
            <person name="Konkel Z."/>
            <person name="Slot J.C."/>
            <person name="Sakamoto Y."/>
            <person name="Steenwyk J.L."/>
            <person name="Rokas A."/>
            <person name="Carro J."/>
            <person name="Camarero S."/>
            <person name="Ferreira P."/>
            <person name="Molpeceres G."/>
            <person name="Ruiz-Duenas F.J."/>
            <person name="Serrano A."/>
            <person name="Henrissat B."/>
            <person name="Drula E."/>
            <person name="Hughes K.W."/>
            <person name="Mata J.L."/>
            <person name="Ishikawa N.K."/>
            <person name="Vargas-Isla R."/>
            <person name="Ushijima S."/>
            <person name="Smith C.A."/>
            <person name="Ahrendt S."/>
            <person name="Andreopoulos W."/>
            <person name="He G."/>
            <person name="Labutti K."/>
            <person name="Lipzen A."/>
            <person name="Ng V."/>
            <person name="Riley R."/>
            <person name="Sandor L."/>
            <person name="Barry K."/>
            <person name="Martinez A.T."/>
            <person name="Xiao Y."/>
            <person name="Gibbons J.G."/>
            <person name="Terashima K."/>
            <person name="Grigoriev I.V."/>
            <person name="Hibbett D.S."/>
        </authorList>
    </citation>
    <scope>NUCLEOTIDE SEQUENCE</scope>
    <source>
        <strain evidence="2">JLM2183</strain>
    </source>
</reference>
<evidence type="ECO:0000313" key="3">
    <source>
        <dbReference type="Proteomes" id="UP001150266"/>
    </source>
</evidence>
<dbReference type="Proteomes" id="UP001150266">
    <property type="component" value="Unassembled WGS sequence"/>
</dbReference>
<feature type="region of interest" description="Disordered" evidence="1">
    <location>
        <begin position="242"/>
        <end position="268"/>
    </location>
</feature>
<feature type="region of interest" description="Disordered" evidence="1">
    <location>
        <begin position="145"/>
        <end position="220"/>
    </location>
</feature>
<proteinExistence type="predicted"/>
<gene>
    <name evidence="2" type="ORF">J3R30DRAFT_839098</name>
</gene>
<feature type="compositionally biased region" description="Basic and acidic residues" evidence="1">
    <location>
        <begin position="191"/>
        <end position="210"/>
    </location>
</feature>
<keyword evidence="3" id="KW-1185">Reference proteome</keyword>
<dbReference type="EMBL" id="JAOTPV010000002">
    <property type="protein sequence ID" value="KAJ4487726.1"/>
    <property type="molecule type" value="Genomic_DNA"/>
</dbReference>
<evidence type="ECO:0000313" key="2">
    <source>
        <dbReference type="EMBL" id="KAJ4487726.1"/>
    </source>
</evidence>
<sequence>MFEEICLTCGKHLSDDGRVYCSDECQNLDTASPSISSASSALSSPHIGYALGGEVPALVSSALGKALRGYHTRGHPSVSSSASSTSCSVLTDEEDEVSQFVTSSEGGYQDEYSEGNLKSSGLYPIFRAPLSYARRPSATNNVHAAPHAFGRAPSSGSFPGHVHSAPRSAPIHSHSQSSTDDETYSDFGSSSRDEKESYAPLKTCDEDQKRSTMTKAKHTRNRASLPAYFSLLQVSSDTQPRVSLSVSDSSGHSVTRPSPPTPKLTIAGMPIHPFTALPTAAMQATPRGRRRDLDVSRSSRLSSPSGSSSRSRSRPDNPFAPPAKTFRSQLSSKSSTERIHDWTASTGLPRGRAAIRRNSSPPPKMIFSSMDTEQFNIVSRGRKADSTSRLRNRGRVMVSELDGLGGTRDAPGFGRGRSGLLHREQALSQRFTAGQPS</sequence>
<protein>
    <submittedName>
        <fullName evidence="2">Uncharacterized protein</fullName>
    </submittedName>
</protein>
<accession>A0A9W9AS07</accession>
<evidence type="ECO:0000256" key="1">
    <source>
        <dbReference type="SAM" id="MobiDB-lite"/>
    </source>
</evidence>